<reference evidence="6" key="1">
    <citation type="submission" date="2015-11" db="EMBL/GenBank/DDBJ databases">
        <authorList>
            <person name="Varghese N."/>
        </authorList>
    </citation>
    <scope>NUCLEOTIDE SEQUENCE [LARGE SCALE GENOMIC DNA]</scope>
    <source>
        <strain evidence="6">DSM 45899</strain>
    </source>
</reference>
<dbReference type="SUPFAM" id="SSF53756">
    <property type="entry name" value="UDP-Glycosyltransferase/glycogen phosphorylase"/>
    <property type="match status" value="1"/>
</dbReference>
<accession>A0A0S4QSB9</accession>
<dbReference type="RefSeq" id="WP_165615778.1">
    <property type="nucleotide sequence ID" value="NZ_FAOZ01000020.1"/>
</dbReference>
<dbReference type="PANTHER" id="PTHR12526">
    <property type="entry name" value="GLYCOSYLTRANSFERASE"/>
    <property type="match status" value="1"/>
</dbReference>
<keyword evidence="2 5" id="KW-0808">Transferase</keyword>
<dbReference type="Pfam" id="PF13692">
    <property type="entry name" value="Glyco_trans_1_4"/>
    <property type="match status" value="1"/>
</dbReference>
<organism evidence="5 6">
    <name type="scientific">Parafrankia irregularis</name>
    <dbReference type="NCBI Taxonomy" id="795642"/>
    <lineage>
        <taxon>Bacteria</taxon>
        <taxon>Bacillati</taxon>
        <taxon>Actinomycetota</taxon>
        <taxon>Actinomycetes</taxon>
        <taxon>Frankiales</taxon>
        <taxon>Frankiaceae</taxon>
        <taxon>Parafrankia</taxon>
    </lineage>
</organism>
<evidence type="ECO:0000259" key="4">
    <source>
        <dbReference type="Pfam" id="PF13439"/>
    </source>
</evidence>
<dbReference type="Proteomes" id="UP000198802">
    <property type="component" value="Unassembled WGS sequence"/>
</dbReference>
<sequence length="433" mass="45596">MKILVYPHHLEIGGSQTNAIDLATQLRDAHGHEVVFFGTPGPAAALLHERKIRLLPAPAAFGAPSARMIAALARVVREQRPDVVHAWDWPQCVNALLALGSMGALGPLGVPFAGSDMNNLSVSAHLPKSVPMTFGTEETVDVARSLGHRRLLLLEPPVDTGRDDPDAVDGTVVRKEHGVGADELLVVAVSRLVGWLKLEGLIGGIEAVGELAARYPVRFLVVGSGTAEDDLRRRAAVVNEAAGREVVTVPGPMLDPRGAYAAADIVLGMGGSALRGLAFGKPVLLTGERGFSTVVSEDTVTPLFWRGYYGVGDGTPSDLAGQLETLLVDAELRARLGGWARDLVLRRYSLEVGGRNLDGFLREAVSRPPARLDILRDLAAIAPRATASRVIPPSVRSRLRGGPAPSSWADVAVARGTQDRSTPAGGAPAGGPR</sequence>
<dbReference type="PANTHER" id="PTHR12526:SF510">
    <property type="entry name" value="D-INOSITOL 3-PHOSPHATE GLYCOSYLTRANSFERASE"/>
    <property type="match status" value="1"/>
</dbReference>
<dbReference type="InterPro" id="IPR028098">
    <property type="entry name" value="Glyco_trans_4-like_N"/>
</dbReference>
<protein>
    <submittedName>
        <fullName evidence="5">Glycosyltransferase involved in cell wall bisynthesis</fullName>
    </submittedName>
</protein>
<dbReference type="GO" id="GO:0016757">
    <property type="term" value="F:glycosyltransferase activity"/>
    <property type="evidence" value="ECO:0007669"/>
    <property type="project" value="UniProtKB-KW"/>
</dbReference>
<evidence type="ECO:0000256" key="1">
    <source>
        <dbReference type="ARBA" id="ARBA00022676"/>
    </source>
</evidence>
<evidence type="ECO:0000313" key="5">
    <source>
        <dbReference type="EMBL" id="CUU58517.1"/>
    </source>
</evidence>
<evidence type="ECO:0000256" key="2">
    <source>
        <dbReference type="ARBA" id="ARBA00022679"/>
    </source>
</evidence>
<evidence type="ECO:0000313" key="6">
    <source>
        <dbReference type="Proteomes" id="UP000198802"/>
    </source>
</evidence>
<keyword evidence="1" id="KW-0328">Glycosyltransferase</keyword>
<proteinExistence type="predicted"/>
<keyword evidence="6" id="KW-1185">Reference proteome</keyword>
<feature type="region of interest" description="Disordered" evidence="3">
    <location>
        <begin position="395"/>
        <end position="433"/>
    </location>
</feature>
<feature type="domain" description="Glycosyltransferase subfamily 4-like N-terminal" evidence="4">
    <location>
        <begin position="12"/>
        <end position="101"/>
    </location>
</feature>
<dbReference type="CDD" id="cd03801">
    <property type="entry name" value="GT4_PimA-like"/>
    <property type="match status" value="1"/>
</dbReference>
<dbReference type="Pfam" id="PF13439">
    <property type="entry name" value="Glyco_transf_4"/>
    <property type="match status" value="1"/>
</dbReference>
<dbReference type="Gene3D" id="3.40.50.2000">
    <property type="entry name" value="Glycogen Phosphorylase B"/>
    <property type="match status" value="2"/>
</dbReference>
<name>A0A0S4QSB9_9ACTN</name>
<dbReference type="AlphaFoldDB" id="A0A0S4QSB9"/>
<dbReference type="EMBL" id="FAOZ01000020">
    <property type="protein sequence ID" value="CUU58517.1"/>
    <property type="molecule type" value="Genomic_DNA"/>
</dbReference>
<evidence type="ECO:0000256" key="3">
    <source>
        <dbReference type="SAM" id="MobiDB-lite"/>
    </source>
</evidence>
<gene>
    <name evidence="5" type="ORF">Ga0074812_12015</name>
</gene>